<keyword evidence="2 6" id="KW-0812">Transmembrane</keyword>
<feature type="transmembrane region" description="Helical" evidence="6">
    <location>
        <begin position="237"/>
        <end position="259"/>
    </location>
</feature>
<reference evidence="8 9" key="1">
    <citation type="submission" date="2019-09" db="EMBL/GenBank/DDBJ databases">
        <title>The hologenome of the rock-dwelling lichen Lasallia pustulata.</title>
        <authorList>
            <person name="Greshake Tzovaras B."/>
            <person name="Segers F."/>
            <person name="Bicker A."/>
            <person name="Dal Grande F."/>
            <person name="Otte J."/>
            <person name="Hankeln T."/>
            <person name="Schmitt I."/>
            <person name="Ebersberger I."/>
        </authorList>
    </citation>
    <scope>NUCLEOTIDE SEQUENCE [LARGE SCALE GENOMIC DNA]</scope>
    <source>
        <strain evidence="8">A1-1</strain>
    </source>
</reference>
<dbReference type="Proteomes" id="UP000324767">
    <property type="component" value="Unassembled WGS sequence"/>
</dbReference>
<evidence type="ECO:0000259" key="7">
    <source>
        <dbReference type="Pfam" id="PF20684"/>
    </source>
</evidence>
<dbReference type="AlphaFoldDB" id="A0A5M8PIE5"/>
<name>A0A5M8PIE5_9LECA</name>
<feature type="transmembrane region" description="Helical" evidence="6">
    <location>
        <begin position="271"/>
        <end position="293"/>
    </location>
</feature>
<dbReference type="PANTHER" id="PTHR33048:SF158">
    <property type="entry name" value="MEMBRANE PROTEIN PTH11-LIKE, PUTATIVE-RELATED"/>
    <property type="match status" value="1"/>
</dbReference>
<sequence>MHLILRITDNFLLYSTDLLAMSIDYARTAVMAPPPGFTTNSVQSKSQANLFTAVTAVCFSLMLLIVILRLYSRICITRSFAKDDAACILATIGIVAYTIELCIISSLIERDKWDVPDAEDFLRTVVVLTVVSGPTIFFAKLSLFWLYLRLFSPNCRTRYLVYFGIMSTFAVYTFTPVYIGYMYIPRPGQSWLERASSYGGSARLIYFGIFGVVSDFYLFILPIQVIWQLQLPLRKRIAILVIFATGFLACIASILGLYYRVESYKHYEITWGLLLSAVELYMGIICGCMPHLAPFFRHHRVKSVFSTLKQLSSPITSKFSKRSLLSEERNGAELNNFDRVNSNPSNGHSIETPVLGSVKREEKFLCSGDHAQREWVWRASNSAETEGLPTHREAWD</sequence>
<feature type="transmembrane region" description="Helical" evidence="6">
    <location>
        <begin position="84"/>
        <end position="108"/>
    </location>
</feature>
<dbReference type="EMBL" id="VXIT01000011">
    <property type="protein sequence ID" value="KAA6409171.1"/>
    <property type="molecule type" value="Genomic_DNA"/>
</dbReference>
<dbReference type="PANTHER" id="PTHR33048">
    <property type="entry name" value="PTH11-LIKE INTEGRAL MEMBRANE PROTEIN (AFU_ORTHOLOGUE AFUA_5G11245)"/>
    <property type="match status" value="1"/>
</dbReference>
<feature type="transmembrane region" description="Helical" evidence="6">
    <location>
        <begin position="50"/>
        <end position="72"/>
    </location>
</feature>
<dbReference type="Pfam" id="PF20684">
    <property type="entry name" value="Fung_rhodopsin"/>
    <property type="match status" value="1"/>
</dbReference>
<feature type="domain" description="Rhodopsin" evidence="7">
    <location>
        <begin position="68"/>
        <end position="297"/>
    </location>
</feature>
<keyword evidence="3 6" id="KW-1133">Transmembrane helix</keyword>
<evidence type="ECO:0000256" key="2">
    <source>
        <dbReference type="ARBA" id="ARBA00022692"/>
    </source>
</evidence>
<evidence type="ECO:0000256" key="3">
    <source>
        <dbReference type="ARBA" id="ARBA00022989"/>
    </source>
</evidence>
<feature type="transmembrane region" description="Helical" evidence="6">
    <location>
        <begin position="160"/>
        <end position="184"/>
    </location>
</feature>
<dbReference type="InterPro" id="IPR052337">
    <property type="entry name" value="SAT4-like"/>
</dbReference>
<gene>
    <name evidence="8" type="ORF">FRX48_06724</name>
</gene>
<evidence type="ECO:0000313" key="8">
    <source>
        <dbReference type="EMBL" id="KAA6409171.1"/>
    </source>
</evidence>
<organism evidence="8 9">
    <name type="scientific">Lasallia pustulata</name>
    <dbReference type="NCBI Taxonomy" id="136370"/>
    <lineage>
        <taxon>Eukaryota</taxon>
        <taxon>Fungi</taxon>
        <taxon>Dikarya</taxon>
        <taxon>Ascomycota</taxon>
        <taxon>Pezizomycotina</taxon>
        <taxon>Lecanoromycetes</taxon>
        <taxon>OSLEUM clade</taxon>
        <taxon>Umbilicariomycetidae</taxon>
        <taxon>Umbilicariales</taxon>
        <taxon>Umbilicariaceae</taxon>
        <taxon>Lasallia</taxon>
    </lineage>
</organism>
<evidence type="ECO:0000256" key="1">
    <source>
        <dbReference type="ARBA" id="ARBA00004141"/>
    </source>
</evidence>
<dbReference type="GO" id="GO:0016020">
    <property type="term" value="C:membrane"/>
    <property type="evidence" value="ECO:0007669"/>
    <property type="project" value="UniProtKB-SubCell"/>
</dbReference>
<evidence type="ECO:0000256" key="6">
    <source>
        <dbReference type="SAM" id="Phobius"/>
    </source>
</evidence>
<comment type="caution">
    <text evidence="8">The sequence shown here is derived from an EMBL/GenBank/DDBJ whole genome shotgun (WGS) entry which is preliminary data.</text>
</comment>
<dbReference type="InterPro" id="IPR049326">
    <property type="entry name" value="Rhodopsin_dom_fungi"/>
</dbReference>
<keyword evidence="4 6" id="KW-0472">Membrane</keyword>
<comment type="similarity">
    <text evidence="5">Belongs to the SAT4 family.</text>
</comment>
<feature type="transmembrane region" description="Helical" evidence="6">
    <location>
        <begin position="204"/>
        <end position="225"/>
    </location>
</feature>
<evidence type="ECO:0000256" key="4">
    <source>
        <dbReference type="ARBA" id="ARBA00023136"/>
    </source>
</evidence>
<comment type="subcellular location">
    <subcellularLocation>
        <location evidence="1">Membrane</location>
        <topology evidence="1">Multi-pass membrane protein</topology>
    </subcellularLocation>
</comment>
<evidence type="ECO:0000256" key="5">
    <source>
        <dbReference type="ARBA" id="ARBA00038359"/>
    </source>
</evidence>
<feature type="transmembrane region" description="Helical" evidence="6">
    <location>
        <begin position="128"/>
        <end position="148"/>
    </location>
</feature>
<dbReference type="OrthoDB" id="5342292at2759"/>
<protein>
    <recommendedName>
        <fullName evidence="7">Rhodopsin domain-containing protein</fullName>
    </recommendedName>
</protein>
<evidence type="ECO:0000313" key="9">
    <source>
        <dbReference type="Proteomes" id="UP000324767"/>
    </source>
</evidence>
<proteinExistence type="inferred from homology"/>
<accession>A0A5M8PIE5</accession>